<dbReference type="GO" id="GO:0005829">
    <property type="term" value="C:cytosol"/>
    <property type="evidence" value="ECO:0007669"/>
    <property type="project" value="TreeGrafter"/>
</dbReference>
<dbReference type="Gene3D" id="3.40.1190.20">
    <property type="match status" value="1"/>
</dbReference>
<dbReference type="GO" id="GO:0009443">
    <property type="term" value="P:pyridoxal 5'-phosphate salvage"/>
    <property type="evidence" value="ECO:0007669"/>
    <property type="project" value="InterPro"/>
</dbReference>
<dbReference type="AlphaFoldDB" id="W6MJM5"/>
<keyword evidence="3" id="KW-0808">Transferase</keyword>
<dbReference type="InterPro" id="IPR013749">
    <property type="entry name" value="PM/HMP-P_kinase-1"/>
</dbReference>
<dbReference type="EC" id="2.7.1.35" evidence="2"/>
<dbReference type="GO" id="GO:0005524">
    <property type="term" value="F:ATP binding"/>
    <property type="evidence" value="ECO:0007669"/>
    <property type="project" value="UniProtKB-KW"/>
</dbReference>
<dbReference type="Proteomes" id="UP000019384">
    <property type="component" value="Unassembled WGS sequence"/>
</dbReference>
<evidence type="ECO:0000313" key="9">
    <source>
        <dbReference type="Proteomes" id="UP000019384"/>
    </source>
</evidence>
<dbReference type="CDD" id="cd01173">
    <property type="entry name" value="pyridoxal_pyridoxamine_kinase"/>
    <property type="match status" value="1"/>
</dbReference>
<evidence type="ECO:0000256" key="5">
    <source>
        <dbReference type="ARBA" id="ARBA00022777"/>
    </source>
</evidence>
<keyword evidence="4" id="KW-0547">Nucleotide-binding</keyword>
<dbReference type="GeneID" id="34520132"/>
<accession>W6MJM5</accession>
<dbReference type="HOGENOM" id="CLU_046496_1_0_1"/>
<evidence type="ECO:0000256" key="3">
    <source>
        <dbReference type="ARBA" id="ARBA00022679"/>
    </source>
</evidence>
<organism evidence="8 9">
    <name type="scientific">Kuraishia capsulata CBS 1993</name>
    <dbReference type="NCBI Taxonomy" id="1382522"/>
    <lineage>
        <taxon>Eukaryota</taxon>
        <taxon>Fungi</taxon>
        <taxon>Dikarya</taxon>
        <taxon>Ascomycota</taxon>
        <taxon>Saccharomycotina</taxon>
        <taxon>Pichiomycetes</taxon>
        <taxon>Pichiales</taxon>
        <taxon>Pichiaceae</taxon>
        <taxon>Kuraishia</taxon>
    </lineage>
</organism>
<dbReference type="NCBIfam" id="TIGR00687">
    <property type="entry name" value="pyridox_kin"/>
    <property type="match status" value="1"/>
</dbReference>
<dbReference type="PANTHER" id="PTHR10534">
    <property type="entry name" value="PYRIDOXAL KINASE"/>
    <property type="match status" value="1"/>
</dbReference>
<dbReference type="RefSeq" id="XP_022458744.1">
    <property type="nucleotide sequence ID" value="XM_022602994.1"/>
</dbReference>
<reference evidence="8" key="1">
    <citation type="submission" date="2013-12" db="EMBL/GenBank/DDBJ databases">
        <authorList>
            <person name="Genoscope - CEA"/>
        </authorList>
    </citation>
    <scope>NUCLEOTIDE SEQUENCE</scope>
    <source>
        <strain evidence="8">CBS 1993</strain>
    </source>
</reference>
<evidence type="ECO:0000256" key="6">
    <source>
        <dbReference type="ARBA" id="ARBA00022840"/>
    </source>
</evidence>
<dbReference type="InterPro" id="IPR029056">
    <property type="entry name" value="Ribokinase-like"/>
</dbReference>
<dbReference type="GO" id="GO:0008478">
    <property type="term" value="F:pyridoxal kinase activity"/>
    <property type="evidence" value="ECO:0007669"/>
    <property type="project" value="UniProtKB-EC"/>
</dbReference>
<dbReference type="OrthoDB" id="2104723at2759"/>
<evidence type="ECO:0000256" key="4">
    <source>
        <dbReference type="ARBA" id="ARBA00022741"/>
    </source>
</evidence>
<comment type="similarity">
    <text evidence="1">Belongs to the pyridoxine kinase family.</text>
</comment>
<keyword evidence="5" id="KW-0418">Kinase</keyword>
<dbReference type="InterPro" id="IPR004625">
    <property type="entry name" value="PyrdxlKinase"/>
</dbReference>
<dbReference type="STRING" id="1382522.W6MJM5"/>
<dbReference type="PANTHER" id="PTHR10534:SF2">
    <property type="entry name" value="PYRIDOXAL KINASE"/>
    <property type="match status" value="1"/>
</dbReference>
<evidence type="ECO:0000256" key="1">
    <source>
        <dbReference type="ARBA" id="ARBA00008805"/>
    </source>
</evidence>
<feature type="domain" description="Pyridoxamine kinase/Phosphomethylpyrimidine kinase" evidence="7">
    <location>
        <begin position="82"/>
        <end position="201"/>
    </location>
</feature>
<evidence type="ECO:0000256" key="2">
    <source>
        <dbReference type="ARBA" id="ARBA00012104"/>
    </source>
</evidence>
<gene>
    <name evidence="8" type="ORF">KUCA_T00002718001</name>
</gene>
<evidence type="ECO:0000259" key="7">
    <source>
        <dbReference type="Pfam" id="PF08543"/>
    </source>
</evidence>
<evidence type="ECO:0000313" key="8">
    <source>
        <dbReference type="EMBL" id="CDK26744.1"/>
    </source>
</evidence>
<sequence>MTILFHEEMFSPASKVLSIQSHVVHGYVGNKAATFPLQTLGWDVDVLNSVNYSNHTGYGSVTGTMASGSELQDIYEGLKKIDQRYEAILTGYIHGADTVKSVGKICNDIKKKSPEVMWLLDPVMGDEGLLYVSEEVIPVYREILSSGNVDIITPNQFEAEMLVEFAIVDKQSLKLALSTLHNKFKVKHVVISSLSLSAKELEVECHNDESLFAVVSSFIEGLDDCVKPPVVLEIKKLESYFTGVGDLFSALLLDRVFKYSKEIADETSLHSRELLVKSTNEVMSVMSKVLEVTANLAVKSLGKPVTGKIGSTETMKECELRIVECRGLYSKHHQKYIPFELS</sequence>
<protein>
    <recommendedName>
        <fullName evidence="2">pyridoxal kinase</fullName>
        <ecNumber evidence="2">2.7.1.35</ecNumber>
    </recommendedName>
</protein>
<proteinExistence type="inferred from homology"/>
<dbReference type="EMBL" id="HG793127">
    <property type="protein sequence ID" value="CDK26744.1"/>
    <property type="molecule type" value="Genomic_DNA"/>
</dbReference>
<dbReference type="SUPFAM" id="SSF53613">
    <property type="entry name" value="Ribokinase-like"/>
    <property type="match status" value="1"/>
</dbReference>
<dbReference type="Pfam" id="PF08543">
    <property type="entry name" value="Phos_pyr_kin"/>
    <property type="match status" value="1"/>
</dbReference>
<keyword evidence="6" id="KW-0067">ATP-binding</keyword>
<reference evidence="8" key="2">
    <citation type="submission" date="2014-02" db="EMBL/GenBank/DDBJ databases">
        <title>Complete DNA sequence of /Kuraishia capsulata/ illustrates novel genomic features among budding yeasts (/Saccharomycotina/).</title>
        <authorList>
            <person name="Morales L."/>
            <person name="Noel B."/>
            <person name="Porcel B."/>
            <person name="Marcet-Houben M."/>
            <person name="Hullo M-F."/>
            <person name="Sacerdot C."/>
            <person name="Tekaia F."/>
            <person name="Leh-Louis V."/>
            <person name="Despons L."/>
            <person name="Khanna V."/>
            <person name="Aury J-M."/>
            <person name="Barbe V."/>
            <person name="Couloux A."/>
            <person name="Labadie K."/>
            <person name="Pelletier E."/>
            <person name="Souciet J-L."/>
            <person name="Boekhout T."/>
            <person name="Gabaldon T."/>
            <person name="Wincker P."/>
            <person name="Dujon B."/>
        </authorList>
    </citation>
    <scope>NUCLEOTIDE SEQUENCE</scope>
    <source>
        <strain evidence="8">CBS 1993</strain>
    </source>
</reference>
<keyword evidence="9" id="KW-1185">Reference proteome</keyword>
<name>W6MJM5_9ASCO</name>